<reference evidence="2 3" key="1">
    <citation type="submission" date="2015-02" db="EMBL/GenBank/DDBJ databases">
        <authorList>
            <person name="Chooi Y.-H."/>
        </authorList>
    </citation>
    <scope>NUCLEOTIDE SEQUENCE [LARGE SCALE GENOMIC DNA]</scope>
    <source>
        <strain evidence="2">E3</strain>
    </source>
</reference>
<dbReference type="AlphaFoldDB" id="A0A0G4J661"/>
<gene>
    <name evidence="2" type="ORF">PBRA_009282</name>
</gene>
<keyword evidence="1" id="KW-0472">Membrane</keyword>
<keyword evidence="1" id="KW-0812">Transmembrane</keyword>
<organism evidence="2 3">
    <name type="scientific">Plasmodiophora brassicae</name>
    <name type="common">Clubroot disease agent</name>
    <dbReference type="NCBI Taxonomy" id="37360"/>
    <lineage>
        <taxon>Eukaryota</taxon>
        <taxon>Sar</taxon>
        <taxon>Rhizaria</taxon>
        <taxon>Endomyxa</taxon>
        <taxon>Phytomyxea</taxon>
        <taxon>Plasmodiophorida</taxon>
        <taxon>Plasmodiophoridae</taxon>
        <taxon>Plasmodiophora</taxon>
    </lineage>
</organism>
<dbReference type="EMBL" id="CDSF01000139">
    <property type="protein sequence ID" value="CEP03065.1"/>
    <property type="molecule type" value="Genomic_DNA"/>
</dbReference>
<keyword evidence="1" id="KW-1133">Transmembrane helix</keyword>
<proteinExistence type="predicted"/>
<keyword evidence="3" id="KW-1185">Reference proteome</keyword>
<evidence type="ECO:0000313" key="2">
    <source>
        <dbReference type="EMBL" id="CEP03065.1"/>
    </source>
</evidence>
<dbReference type="Proteomes" id="UP000039324">
    <property type="component" value="Unassembled WGS sequence"/>
</dbReference>
<evidence type="ECO:0000313" key="3">
    <source>
        <dbReference type="Proteomes" id="UP000039324"/>
    </source>
</evidence>
<protein>
    <submittedName>
        <fullName evidence="2">Uncharacterized protein</fullName>
    </submittedName>
</protein>
<feature type="transmembrane region" description="Helical" evidence="1">
    <location>
        <begin position="115"/>
        <end position="133"/>
    </location>
</feature>
<sequence>MMGADAPRTRPIAEYKAGYDCRPGRLDVQAVMVPITYPPRAPIAALTALPTATSWLGTRIMAWPVLRTISRKASSMSSYANPPSAIGCPRSYCRRLSSSDRISYARWTSRNASAIAVRCCSLAFACLSGWYLIASFRYACLISDAVAYRSTPSTL</sequence>
<accession>A0A0G4J661</accession>
<name>A0A0G4J661_PLABS</name>
<evidence type="ECO:0000256" key="1">
    <source>
        <dbReference type="SAM" id="Phobius"/>
    </source>
</evidence>